<name>A0A2N3G5X2_9ACTN</name>
<comment type="catalytic activity">
    <reaction evidence="3">
        <text>3'-dephospho-CoA + ATP = ADP + CoA + H(+)</text>
        <dbReference type="Rhea" id="RHEA:18245"/>
        <dbReference type="ChEBI" id="CHEBI:15378"/>
        <dbReference type="ChEBI" id="CHEBI:30616"/>
        <dbReference type="ChEBI" id="CHEBI:57287"/>
        <dbReference type="ChEBI" id="CHEBI:57328"/>
        <dbReference type="ChEBI" id="CHEBI:456216"/>
        <dbReference type="EC" id="2.7.1.24"/>
    </reaction>
</comment>
<evidence type="ECO:0000256" key="1">
    <source>
        <dbReference type="ARBA" id="ARBA00022741"/>
    </source>
</evidence>
<comment type="subcellular location">
    <subcellularLocation>
        <location evidence="3">Cytoplasm</location>
    </subcellularLocation>
</comment>
<dbReference type="UniPathway" id="UPA00241">
    <property type="reaction ID" value="UER00356"/>
</dbReference>
<keyword evidence="3 5" id="KW-0418">Kinase</keyword>
<reference evidence="5 6" key="1">
    <citation type="journal article" date="2017" name="ISME J.">
        <title>Potential for microbial H2 and metal transformations associated with novel bacteria and archaea in deep terrestrial subsurface sediments.</title>
        <authorList>
            <person name="Hernsdorf A.W."/>
            <person name="Amano Y."/>
            <person name="Miyakawa K."/>
            <person name="Ise K."/>
            <person name="Suzuki Y."/>
            <person name="Anantharaman K."/>
            <person name="Probst A."/>
            <person name="Burstein D."/>
            <person name="Thomas B.C."/>
            <person name="Banfield J.F."/>
        </authorList>
    </citation>
    <scope>NUCLEOTIDE SEQUENCE [LARGE SCALE GENOMIC DNA]</scope>
    <source>
        <strain evidence="5">HGW-Actinobacteria-3</strain>
    </source>
</reference>
<comment type="function">
    <text evidence="3">Catalyzes the phosphorylation of the 3'-hydroxyl group of dephosphocoenzyme A to form coenzyme A.</text>
</comment>
<keyword evidence="2 3" id="KW-0067">ATP-binding</keyword>
<dbReference type="EMBL" id="PHEX01000037">
    <property type="protein sequence ID" value="PKQ28022.1"/>
    <property type="molecule type" value="Genomic_DNA"/>
</dbReference>
<sequence>MGHPEVWGSAGERIFVVGVTGGIASGKTEVDQELSDLGAVVIDADQVARDVVLAGTPTHETLIREFGEVALTANGEIDRAALAGIVFESPEKLRLLNSITHPAIFHEMARRVQEYADRMKPGEPPVAVIDAALIADAGASAIFDFLLVVIADEELRVRRLIETRGMSEPEARQRIASQVQDPARVEIANKVIENNGTIDDLRFHVREIWEEISRRARDSYS</sequence>
<evidence type="ECO:0000256" key="3">
    <source>
        <dbReference type="HAMAP-Rule" id="MF_00376"/>
    </source>
</evidence>
<keyword evidence="1 3" id="KW-0547">Nucleotide-binding</keyword>
<dbReference type="Pfam" id="PF01121">
    <property type="entry name" value="CoaE"/>
    <property type="match status" value="1"/>
</dbReference>
<keyword evidence="3" id="KW-0808">Transferase</keyword>
<protein>
    <recommendedName>
        <fullName evidence="3 4">Dephospho-CoA kinase</fullName>
        <ecNumber evidence="3 4">2.7.1.24</ecNumber>
    </recommendedName>
    <alternativeName>
        <fullName evidence="3">Dephosphocoenzyme A kinase</fullName>
    </alternativeName>
</protein>
<keyword evidence="3" id="KW-0963">Cytoplasm</keyword>
<dbReference type="EC" id="2.7.1.24" evidence="3 4"/>
<dbReference type="HAMAP" id="MF_00376">
    <property type="entry name" value="Dephospho_CoA_kinase"/>
    <property type="match status" value="1"/>
</dbReference>
<evidence type="ECO:0000256" key="2">
    <source>
        <dbReference type="ARBA" id="ARBA00022840"/>
    </source>
</evidence>
<dbReference type="PANTHER" id="PTHR10695">
    <property type="entry name" value="DEPHOSPHO-COA KINASE-RELATED"/>
    <property type="match status" value="1"/>
</dbReference>
<dbReference type="AlphaFoldDB" id="A0A2N3G5X2"/>
<accession>A0A2N3G5X2</accession>
<dbReference type="NCBIfam" id="TIGR00152">
    <property type="entry name" value="dephospho-CoA kinase"/>
    <property type="match status" value="1"/>
</dbReference>
<dbReference type="GO" id="GO:0005524">
    <property type="term" value="F:ATP binding"/>
    <property type="evidence" value="ECO:0007669"/>
    <property type="project" value="UniProtKB-UniRule"/>
</dbReference>
<organism evidence="5 6">
    <name type="scientific">Candidatus Anoxymicrobium japonicum</name>
    <dbReference type="NCBI Taxonomy" id="2013648"/>
    <lineage>
        <taxon>Bacteria</taxon>
        <taxon>Bacillati</taxon>
        <taxon>Actinomycetota</taxon>
        <taxon>Candidatus Geothermincolia</taxon>
        <taxon>Candidatus Geothermincolales</taxon>
        <taxon>Candidatus Anoxymicrobiaceae</taxon>
        <taxon>Candidatus Anoxymicrobium</taxon>
    </lineage>
</organism>
<comment type="similarity">
    <text evidence="3">Belongs to the CoaE family.</text>
</comment>
<dbReference type="CDD" id="cd02022">
    <property type="entry name" value="DPCK"/>
    <property type="match status" value="1"/>
</dbReference>
<dbReference type="GO" id="GO:0005737">
    <property type="term" value="C:cytoplasm"/>
    <property type="evidence" value="ECO:0007669"/>
    <property type="project" value="UniProtKB-SubCell"/>
</dbReference>
<comment type="caution">
    <text evidence="5">The sequence shown here is derived from an EMBL/GenBank/DDBJ whole genome shotgun (WGS) entry which is preliminary data.</text>
</comment>
<evidence type="ECO:0000313" key="5">
    <source>
        <dbReference type="EMBL" id="PKQ28022.1"/>
    </source>
</evidence>
<dbReference type="GO" id="GO:0015937">
    <property type="term" value="P:coenzyme A biosynthetic process"/>
    <property type="evidence" value="ECO:0007669"/>
    <property type="project" value="UniProtKB-UniRule"/>
</dbReference>
<dbReference type="SUPFAM" id="SSF52540">
    <property type="entry name" value="P-loop containing nucleoside triphosphate hydrolases"/>
    <property type="match status" value="1"/>
</dbReference>
<keyword evidence="3" id="KW-0173">Coenzyme A biosynthesis</keyword>
<dbReference type="Gene3D" id="3.40.50.300">
    <property type="entry name" value="P-loop containing nucleotide triphosphate hydrolases"/>
    <property type="match status" value="1"/>
</dbReference>
<evidence type="ECO:0000256" key="4">
    <source>
        <dbReference type="NCBIfam" id="TIGR00152"/>
    </source>
</evidence>
<evidence type="ECO:0000313" key="6">
    <source>
        <dbReference type="Proteomes" id="UP000233654"/>
    </source>
</evidence>
<dbReference type="Proteomes" id="UP000233654">
    <property type="component" value="Unassembled WGS sequence"/>
</dbReference>
<proteinExistence type="inferred from homology"/>
<dbReference type="InterPro" id="IPR001977">
    <property type="entry name" value="Depp_CoAkinase"/>
</dbReference>
<dbReference type="PANTHER" id="PTHR10695:SF46">
    <property type="entry name" value="BIFUNCTIONAL COENZYME A SYNTHASE-RELATED"/>
    <property type="match status" value="1"/>
</dbReference>
<feature type="binding site" evidence="3">
    <location>
        <begin position="24"/>
        <end position="29"/>
    </location>
    <ligand>
        <name>ATP</name>
        <dbReference type="ChEBI" id="CHEBI:30616"/>
    </ligand>
</feature>
<dbReference type="GO" id="GO:0004140">
    <property type="term" value="F:dephospho-CoA kinase activity"/>
    <property type="evidence" value="ECO:0007669"/>
    <property type="project" value="UniProtKB-UniRule"/>
</dbReference>
<dbReference type="PROSITE" id="PS51219">
    <property type="entry name" value="DPCK"/>
    <property type="match status" value="1"/>
</dbReference>
<gene>
    <name evidence="3" type="primary">coaE</name>
    <name evidence="5" type="ORF">CVT63_04955</name>
</gene>
<dbReference type="InterPro" id="IPR027417">
    <property type="entry name" value="P-loop_NTPase"/>
</dbReference>
<comment type="pathway">
    <text evidence="3">Cofactor biosynthesis; coenzyme A biosynthesis; CoA from (R)-pantothenate: step 5/5.</text>
</comment>